<feature type="chain" id="PRO_5019142371" description="Guanylate cyclase domain-containing protein" evidence="1">
    <location>
        <begin position="24"/>
        <end position="140"/>
    </location>
</feature>
<keyword evidence="3" id="KW-1185">Reference proteome</keyword>
<comment type="caution">
    <text evidence="2">The sequence shown here is derived from an EMBL/GenBank/DDBJ whole genome shotgun (WGS) entry which is preliminary data.</text>
</comment>
<evidence type="ECO:0000256" key="1">
    <source>
        <dbReference type="SAM" id="SignalP"/>
    </source>
</evidence>
<evidence type="ECO:0000313" key="2">
    <source>
        <dbReference type="EMBL" id="RUS32624.1"/>
    </source>
</evidence>
<reference evidence="2 3" key="1">
    <citation type="journal article" date="2018" name="New Phytol.">
        <title>Phylogenomics of Endogonaceae and evolution of mycorrhizas within Mucoromycota.</title>
        <authorList>
            <person name="Chang Y."/>
            <person name="Desiro A."/>
            <person name="Na H."/>
            <person name="Sandor L."/>
            <person name="Lipzen A."/>
            <person name="Clum A."/>
            <person name="Barry K."/>
            <person name="Grigoriev I.V."/>
            <person name="Martin F.M."/>
            <person name="Stajich J.E."/>
            <person name="Smith M.E."/>
            <person name="Bonito G."/>
            <person name="Spatafora J.W."/>
        </authorList>
    </citation>
    <scope>NUCLEOTIDE SEQUENCE [LARGE SCALE GENOMIC DNA]</scope>
    <source>
        <strain evidence="2 3">AD002</strain>
    </source>
</reference>
<protein>
    <recommendedName>
        <fullName evidence="4">Guanylate cyclase domain-containing protein</fullName>
    </recommendedName>
</protein>
<dbReference type="EMBL" id="RBNJ01001913">
    <property type="protein sequence ID" value="RUS32624.1"/>
    <property type="molecule type" value="Genomic_DNA"/>
</dbReference>
<proteinExistence type="predicted"/>
<keyword evidence="1" id="KW-0732">Signal</keyword>
<organism evidence="2 3">
    <name type="scientific">Jimgerdemannia flammicorona</name>
    <dbReference type="NCBI Taxonomy" id="994334"/>
    <lineage>
        <taxon>Eukaryota</taxon>
        <taxon>Fungi</taxon>
        <taxon>Fungi incertae sedis</taxon>
        <taxon>Mucoromycota</taxon>
        <taxon>Mucoromycotina</taxon>
        <taxon>Endogonomycetes</taxon>
        <taxon>Endogonales</taxon>
        <taxon>Endogonaceae</taxon>
        <taxon>Jimgerdemannia</taxon>
    </lineage>
</organism>
<sequence>MYRGAILCALAVAWRRLVGWTRARVKEGEVLGRFGIGIAVDCVSIGFHGLVGSHTEIEALRGLLKKDCGLLREACGDVTEVGGEEYISLLSFQSRALVFFQLVLFHREYPFSYSTSHIPTTSSFSEARLRRSKNPRPRGF</sequence>
<gene>
    <name evidence="2" type="ORF">BC938DRAFT_474863</name>
</gene>
<accession>A0A433QS44</accession>
<name>A0A433QS44_9FUNG</name>
<dbReference type="AlphaFoldDB" id="A0A433QS44"/>
<feature type="signal peptide" evidence="1">
    <location>
        <begin position="1"/>
        <end position="23"/>
    </location>
</feature>
<evidence type="ECO:0008006" key="4">
    <source>
        <dbReference type="Google" id="ProtNLM"/>
    </source>
</evidence>
<evidence type="ECO:0000313" key="3">
    <source>
        <dbReference type="Proteomes" id="UP000274822"/>
    </source>
</evidence>
<dbReference type="Proteomes" id="UP000274822">
    <property type="component" value="Unassembled WGS sequence"/>
</dbReference>